<evidence type="ECO:0000256" key="7">
    <source>
        <dbReference type="RuleBase" id="RU363032"/>
    </source>
</evidence>
<evidence type="ECO:0000313" key="9">
    <source>
        <dbReference type="EMBL" id="MDW5596901.1"/>
    </source>
</evidence>
<comment type="caution">
    <text evidence="9">The sequence shown here is derived from an EMBL/GenBank/DDBJ whole genome shotgun (WGS) entry which is preliminary data.</text>
</comment>
<evidence type="ECO:0000256" key="2">
    <source>
        <dbReference type="ARBA" id="ARBA00022448"/>
    </source>
</evidence>
<dbReference type="InterPro" id="IPR000515">
    <property type="entry name" value="MetI-like"/>
</dbReference>
<evidence type="ECO:0000313" key="10">
    <source>
        <dbReference type="Proteomes" id="UP001284601"/>
    </source>
</evidence>
<dbReference type="SUPFAM" id="SSF161098">
    <property type="entry name" value="MetI-like"/>
    <property type="match status" value="1"/>
</dbReference>
<evidence type="ECO:0000256" key="5">
    <source>
        <dbReference type="ARBA" id="ARBA00022989"/>
    </source>
</evidence>
<keyword evidence="5 7" id="KW-1133">Transmembrane helix</keyword>
<dbReference type="PANTHER" id="PTHR30151">
    <property type="entry name" value="ALKANE SULFONATE ABC TRANSPORTER-RELATED, MEMBRANE SUBUNIT"/>
    <property type="match status" value="1"/>
</dbReference>
<feature type="transmembrane region" description="Helical" evidence="7">
    <location>
        <begin position="114"/>
        <end position="138"/>
    </location>
</feature>
<proteinExistence type="inferred from homology"/>
<evidence type="ECO:0000256" key="1">
    <source>
        <dbReference type="ARBA" id="ARBA00004651"/>
    </source>
</evidence>
<feature type="transmembrane region" description="Helical" evidence="7">
    <location>
        <begin position="223"/>
        <end position="243"/>
    </location>
</feature>
<dbReference type="Pfam" id="PF00528">
    <property type="entry name" value="BPD_transp_1"/>
    <property type="match status" value="1"/>
</dbReference>
<feature type="transmembrane region" description="Helical" evidence="7">
    <location>
        <begin position="7"/>
        <end position="28"/>
    </location>
</feature>
<evidence type="ECO:0000256" key="3">
    <source>
        <dbReference type="ARBA" id="ARBA00022475"/>
    </source>
</evidence>
<keyword evidence="2 7" id="KW-0813">Transport</keyword>
<keyword evidence="4 7" id="KW-0812">Transmembrane</keyword>
<keyword evidence="10" id="KW-1185">Reference proteome</keyword>
<sequence length="258" mass="27431">MHLSRGRLGWLTLEVGATALIVALLWLYTDTNESYAVAPLGDVLDAFRATWLFEHVGSDVVPSLVRMTLGYGAAIVIGVVVGFGLGSSPVLAAIAAPVVSFLRSIPAAALLPPAIVLFGIGGGTKVAVIAFVCCWPIMLNTSDGVRELDSTMLATARVYGIRGIDRLRMVVLPAVAPRIFAGMRTSLSIAILLLVTSEMIASTNGIGYFVFQAQQQFAVDDMWAGVLLLGLLGFGLNLLFGVIERRVLRWNVRGDGSN</sequence>
<feature type="transmembrane region" description="Helical" evidence="7">
    <location>
        <begin position="69"/>
        <end position="102"/>
    </location>
</feature>
<reference evidence="10" key="1">
    <citation type="submission" date="2023-07" db="EMBL/GenBank/DDBJ databases">
        <title>Conexibacter stalactiti sp. nov., isolated from stalactites in a lava cave and emended description of the genus Conexibacter.</title>
        <authorList>
            <person name="Lee S.D."/>
        </authorList>
    </citation>
    <scope>NUCLEOTIDE SEQUENCE [LARGE SCALE GENOMIC DNA]</scope>
    <source>
        <strain evidence="10">KCTC 39840</strain>
    </source>
</reference>
<dbReference type="PANTHER" id="PTHR30151:SF0">
    <property type="entry name" value="ABC TRANSPORTER PERMEASE PROTEIN MJ0413-RELATED"/>
    <property type="match status" value="1"/>
</dbReference>
<comment type="similarity">
    <text evidence="7">Belongs to the binding-protein-dependent transport system permease family.</text>
</comment>
<name>A0ABU4HUB4_9ACTN</name>
<dbReference type="RefSeq" id="WP_318599338.1">
    <property type="nucleotide sequence ID" value="NZ_JAWSTH010000068.1"/>
</dbReference>
<dbReference type="PROSITE" id="PS50928">
    <property type="entry name" value="ABC_TM1"/>
    <property type="match status" value="1"/>
</dbReference>
<organism evidence="9 10">
    <name type="scientific">Conexibacter stalactiti</name>
    <dbReference type="NCBI Taxonomy" id="1940611"/>
    <lineage>
        <taxon>Bacteria</taxon>
        <taxon>Bacillati</taxon>
        <taxon>Actinomycetota</taxon>
        <taxon>Thermoleophilia</taxon>
        <taxon>Solirubrobacterales</taxon>
        <taxon>Conexibacteraceae</taxon>
        <taxon>Conexibacter</taxon>
    </lineage>
</organism>
<dbReference type="EMBL" id="JAWSTH010000068">
    <property type="protein sequence ID" value="MDW5596901.1"/>
    <property type="molecule type" value="Genomic_DNA"/>
</dbReference>
<dbReference type="InterPro" id="IPR035906">
    <property type="entry name" value="MetI-like_sf"/>
</dbReference>
<protein>
    <submittedName>
        <fullName evidence="9">ABC transporter permease</fullName>
    </submittedName>
</protein>
<dbReference type="Proteomes" id="UP001284601">
    <property type="component" value="Unassembled WGS sequence"/>
</dbReference>
<gene>
    <name evidence="9" type="ORF">R7226_21315</name>
</gene>
<evidence type="ECO:0000259" key="8">
    <source>
        <dbReference type="PROSITE" id="PS50928"/>
    </source>
</evidence>
<keyword evidence="6 7" id="KW-0472">Membrane</keyword>
<keyword evidence="3" id="KW-1003">Cell membrane</keyword>
<evidence type="ECO:0000256" key="4">
    <source>
        <dbReference type="ARBA" id="ARBA00022692"/>
    </source>
</evidence>
<evidence type="ECO:0000256" key="6">
    <source>
        <dbReference type="ARBA" id="ARBA00023136"/>
    </source>
</evidence>
<dbReference type="Gene3D" id="1.10.3720.10">
    <property type="entry name" value="MetI-like"/>
    <property type="match status" value="1"/>
</dbReference>
<feature type="transmembrane region" description="Helical" evidence="7">
    <location>
        <begin position="187"/>
        <end position="211"/>
    </location>
</feature>
<feature type="domain" description="ABC transmembrane type-1" evidence="8">
    <location>
        <begin position="60"/>
        <end position="240"/>
    </location>
</feature>
<comment type="subcellular location">
    <subcellularLocation>
        <location evidence="1 7">Cell membrane</location>
        <topology evidence="1 7">Multi-pass membrane protein</topology>
    </subcellularLocation>
</comment>
<accession>A0ABU4HUB4</accession>